<name>A0A0B4XMK8_9GAMM</name>
<dbReference type="OrthoDB" id="9802417at2"/>
<organism evidence="1 2">
    <name type="scientific">Isoalcanivorax pacificus W11-5</name>
    <dbReference type="NCBI Taxonomy" id="391936"/>
    <lineage>
        <taxon>Bacteria</taxon>
        <taxon>Pseudomonadati</taxon>
        <taxon>Pseudomonadota</taxon>
        <taxon>Gammaproteobacteria</taxon>
        <taxon>Oceanospirillales</taxon>
        <taxon>Alcanivoracaceae</taxon>
        <taxon>Isoalcanivorax</taxon>
    </lineage>
</organism>
<dbReference type="EMBL" id="CP004387">
    <property type="protein sequence ID" value="AJD49589.1"/>
    <property type="molecule type" value="Genomic_DNA"/>
</dbReference>
<accession>A0A0B4XMK8</accession>
<dbReference type="Pfam" id="PF04365">
    <property type="entry name" value="BrnT_toxin"/>
    <property type="match status" value="1"/>
</dbReference>
<proteinExistence type="predicted"/>
<reference evidence="1 2" key="1">
    <citation type="journal article" date="2012" name="J. Bacteriol.">
        <title>Genome sequence of an alkane-degrading bacterium, Alcanivorax pacificus type strain W11-5, isolated from deep sea sediment.</title>
        <authorList>
            <person name="Lai Q."/>
            <person name="Shao Z."/>
        </authorList>
    </citation>
    <scope>NUCLEOTIDE SEQUENCE [LARGE SCALE GENOMIC DNA]</scope>
    <source>
        <strain evidence="1 2">W11-5</strain>
    </source>
</reference>
<keyword evidence="2" id="KW-1185">Reference proteome</keyword>
<dbReference type="STRING" id="391936.S7S_15885"/>
<dbReference type="Gene3D" id="3.10.450.530">
    <property type="entry name" value="Ribonuclease toxin, BrnT, of type II toxin-antitoxin system"/>
    <property type="match status" value="1"/>
</dbReference>
<gene>
    <name evidence="1" type="ORF">S7S_15885</name>
</gene>
<dbReference type="KEGG" id="apac:S7S_15885"/>
<protein>
    <recommendedName>
        <fullName evidence="3">BrnT family toxin</fullName>
    </recommendedName>
</protein>
<dbReference type="AlphaFoldDB" id="A0A0B4XMK8"/>
<dbReference type="Proteomes" id="UP000006764">
    <property type="component" value="Chromosome"/>
</dbReference>
<dbReference type="RefSeq" id="WP_008733360.1">
    <property type="nucleotide sequence ID" value="NZ_CP004387.1"/>
</dbReference>
<evidence type="ECO:0000313" key="1">
    <source>
        <dbReference type="EMBL" id="AJD49589.1"/>
    </source>
</evidence>
<dbReference type="HOGENOM" id="CLU_149290_1_1_6"/>
<evidence type="ECO:0008006" key="3">
    <source>
        <dbReference type="Google" id="ProtNLM"/>
    </source>
</evidence>
<evidence type="ECO:0000313" key="2">
    <source>
        <dbReference type="Proteomes" id="UP000006764"/>
    </source>
</evidence>
<dbReference type="InterPro" id="IPR038573">
    <property type="entry name" value="BrnT_sf"/>
</dbReference>
<dbReference type="InterPro" id="IPR007460">
    <property type="entry name" value="BrnT_toxin"/>
</dbReference>
<sequence length="95" mass="10917">MLRFSWDAAKAHSNLKKHGVSFEEARSVFYDEFAIQFEDDSHSGEQRFLLLGMSRAGRVLVVVHCERGPDGEELRIISARRATGRERQHYQGEPL</sequence>